<dbReference type="Pfam" id="PF00691">
    <property type="entry name" value="OmpA"/>
    <property type="match status" value="1"/>
</dbReference>
<dbReference type="InterPro" id="IPR036737">
    <property type="entry name" value="OmpA-like_sf"/>
</dbReference>
<dbReference type="SUPFAM" id="SSF103088">
    <property type="entry name" value="OmpA-like"/>
    <property type="match status" value="1"/>
</dbReference>
<evidence type="ECO:0000313" key="5">
    <source>
        <dbReference type="Proteomes" id="UP000199256"/>
    </source>
</evidence>
<keyword evidence="2" id="KW-0812">Transmembrane</keyword>
<dbReference type="Gene3D" id="3.30.1330.60">
    <property type="entry name" value="OmpA-like domain"/>
    <property type="match status" value="1"/>
</dbReference>
<evidence type="ECO:0000313" key="4">
    <source>
        <dbReference type="EMBL" id="SEK91117.1"/>
    </source>
</evidence>
<organism evidence="4 5">
    <name type="scientific">Ectothiorhodospira marina</name>
    <dbReference type="NCBI Taxonomy" id="1396821"/>
    <lineage>
        <taxon>Bacteria</taxon>
        <taxon>Pseudomonadati</taxon>
        <taxon>Pseudomonadota</taxon>
        <taxon>Gammaproteobacteria</taxon>
        <taxon>Chromatiales</taxon>
        <taxon>Ectothiorhodospiraceae</taxon>
        <taxon>Ectothiorhodospira</taxon>
    </lineage>
</organism>
<feature type="transmembrane region" description="Helical" evidence="2">
    <location>
        <begin position="47"/>
        <end position="66"/>
    </location>
</feature>
<dbReference type="GO" id="GO:0016020">
    <property type="term" value="C:membrane"/>
    <property type="evidence" value="ECO:0007669"/>
    <property type="project" value="UniProtKB-UniRule"/>
</dbReference>
<accession>A0A1H7KYQ7</accession>
<keyword evidence="1 2" id="KW-0472">Membrane</keyword>
<keyword evidence="5" id="KW-1185">Reference proteome</keyword>
<evidence type="ECO:0000259" key="3">
    <source>
        <dbReference type="PROSITE" id="PS51123"/>
    </source>
</evidence>
<name>A0A1H7KYQ7_9GAMM</name>
<dbReference type="PROSITE" id="PS51123">
    <property type="entry name" value="OMPA_2"/>
    <property type="match status" value="1"/>
</dbReference>
<dbReference type="Proteomes" id="UP000199256">
    <property type="component" value="Unassembled WGS sequence"/>
</dbReference>
<dbReference type="PANTHER" id="PTHR30329">
    <property type="entry name" value="STATOR ELEMENT OF FLAGELLAR MOTOR COMPLEX"/>
    <property type="match status" value="1"/>
</dbReference>
<gene>
    <name evidence="4" type="ORF">SAMN05444515_106137</name>
</gene>
<sequence length="310" mass="33503">MTTSVWRTTADHRNGLAEVSYRGQERVEFEEPGQGGDGGWTVGYLDVLLVLVTLFAALLAAAYLQIDELKEQFAKVEGEPEAAYQQTLVDPVMPVAFPGIASKAGMPVWLEESAPPPISSASHPAPELLTQTLPALATVEEAPIVRIESVPAPILLEPVEPLRMPPELEALASLVASQGAEQSLELVIEDHQVRLEVGNDILFPSGAAQLSAAGLDLLAEVYQVLAQEPLSIIVEGHTDNVPINTERFPSNWELSSLRATTVARQLIELGIPAEQLRVAGHAHTRPRVANDTPENRALNRRVSLVLEVPQ</sequence>
<dbReference type="CDD" id="cd07185">
    <property type="entry name" value="OmpA_C-like"/>
    <property type="match status" value="1"/>
</dbReference>
<dbReference type="InterPro" id="IPR050330">
    <property type="entry name" value="Bact_OuterMem_StrucFunc"/>
</dbReference>
<protein>
    <submittedName>
        <fullName evidence="4">Chemotaxis protein MotB</fullName>
    </submittedName>
</protein>
<dbReference type="STRING" id="1396821.SAMN05444515_106137"/>
<dbReference type="PANTHER" id="PTHR30329:SF20">
    <property type="entry name" value="EXPORTED PROTEIN"/>
    <property type="match status" value="1"/>
</dbReference>
<dbReference type="OrthoDB" id="9815217at2"/>
<dbReference type="EMBL" id="FOAA01000006">
    <property type="protein sequence ID" value="SEK91117.1"/>
    <property type="molecule type" value="Genomic_DNA"/>
</dbReference>
<reference evidence="5" key="1">
    <citation type="submission" date="2016-10" db="EMBL/GenBank/DDBJ databases">
        <authorList>
            <person name="Varghese N."/>
            <person name="Submissions S."/>
        </authorList>
    </citation>
    <scope>NUCLEOTIDE SEQUENCE [LARGE SCALE GENOMIC DNA]</scope>
    <source>
        <strain evidence="5">DSM 241</strain>
    </source>
</reference>
<feature type="domain" description="OmpA-like" evidence="3">
    <location>
        <begin position="190"/>
        <end position="310"/>
    </location>
</feature>
<dbReference type="RefSeq" id="WP_090252853.1">
    <property type="nucleotide sequence ID" value="NZ_FOAA01000006.1"/>
</dbReference>
<evidence type="ECO:0000256" key="1">
    <source>
        <dbReference type="PROSITE-ProRule" id="PRU00473"/>
    </source>
</evidence>
<dbReference type="AlphaFoldDB" id="A0A1H7KYQ7"/>
<keyword evidence="2" id="KW-1133">Transmembrane helix</keyword>
<evidence type="ECO:0000256" key="2">
    <source>
        <dbReference type="SAM" id="Phobius"/>
    </source>
</evidence>
<proteinExistence type="predicted"/>
<dbReference type="InterPro" id="IPR006665">
    <property type="entry name" value="OmpA-like"/>
</dbReference>